<name>A0A2Y9BJ05_9FIRM</name>
<protein>
    <submittedName>
        <fullName evidence="1">Uncharacterized protein</fullName>
    </submittedName>
</protein>
<comment type="caution">
    <text evidence="1">The sequence shown here is derived from an EMBL/GenBank/DDBJ whole genome shotgun (WGS) entry which is preliminary data.</text>
</comment>
<sequence>MAEMIERAILLSFDELRILLYSMGVRTLEGIYMPEKQFSEMEVIQALRHLSGNGFILAENKQFSIREDLLCMLEIMGHPAGTLVCSSKDDSTREYFCYMVPDRVVVSQRYWKKKDTLKLTMLTEEEFKVWRSQTDDHN</sequence>
<dbReference type="RefSeq" id="WP_109732772.1">
    <property type="nucleotide sequence ID" value="NZ_BAAACK010000005.1"/>
</dbReference>
<evidence type="ECO:0000313" key="2">
    <source>
        <dbReference type="Proteomes" id="UP000245845"/>
    </source>
</evidence>
<gene>
    <name evidence="1" type="ORF">A8806_11317</name>
</gene>
<dbReference type="Proteomes" id="UP000245845">
    <property type="component" value="Unassembled WGS sequence"/>
</dbReference>
<accession>A0A2Y9BJ05</accession>
<keyword evidence="2" id="KW-1185">Reference proteome</keyword>
<proteinExistence type="predicted"/>
<dbReference type="AlphaFoldDB" id="A0A2Y9BJ05"/>
<reference evidence="1 2" key="1">
    <citation type="submission" date="2018-05" db="EMBL/GenBank/DDBJ databases">
        <title>The Hungate 1000. A catalogue of reference genomes from the rumen microbiome.</title>
        <authorList>
            <person name="Kelly W."/>
        </authorList>
    </citation>
    <scope>NUCLEOTIDE SEQUENCE [LARGE SCALE GENOMIC DNA]</scope>
    <source>
        <strain evidence="1 2">NLAE-zl-C242</strain>
    </source>
</reference>
<dbReference type="EMBL" id="QGDL01000013">
    <property type="protein sequence ID" value="PWJ23584.1"/>
    <property type="molecule type" value="Genomic_DNA"/>
</dbReference>
<organism evidence="1 2">
    <name type="scientific">Faecalicatena orotica</name>
    <dbReference type="NCBI Taxonomy" id="1544"/>
    <lineage>
        <taxon>Bacteria</taxon>
        <taxon>Bacillati</taxon>
        <taxon>Bacillota</taxon>
        <taxon>Clostridia</taxon>
        <taxon>Lachnospirales</taxon>
        <taxon>Lachnospiraceae</taxon>
        <taxon>Faecalicatena</taxon>
    </lineage>
</organism>
<evidence type="ECO:0000313" key="1">
    <source>
        <dbReference type="EMBL" id="PWJ23584.1"/>
    </source>
</evidence>